<proteinExistence type="predicted"/>
<reference evidence="2" key="1">
    <citation type="submission" date="2021-09" db="EMBL/GenBank/DDBJ databases">
        <authorList>
            <person name="Martin H S."/>
        </authorList>
    </citation>
    <scope>NUCLEOTIDE SEQUENCE</scope>
</reference>
<feature type="region of interest" description="Disordered" evidence="1">
    <location>
        <begin position="23"/>
        <end position="45"/>
    </location>
</feature>
<evidence type="ECO:0000256" key="1">
    <source>
        <dbReference type="SAM" id="MobiDB-lite"/>
    </source>
</evidence>
<dbReference type="AlphaFoldDB" id="A0A8J2QUT8"/>
<evidence type="ECO:0000313" key="3">
    <source>
        <dbReference type="Proteomes" id="UP000789524"/>
    </source>
</evidence>
<comment type="caution">
    <text evidence="2">The sequence shown here is derived from an EMBL/GenBank/DDBJ whole genome shotgun (WGS) entry which is preliminary data.</text>
</comment>
<name>A0A8J2QUT8_9NEOP</name>
<dbReference type="Proteomes" id="UP000789524">
    <property type="component" value="Unassembled WGS sequence"/>
</dbReference>
<evidence type="ECO:0000313" key="2">
    <source>
        <dbReference type="EMBL" id="CAG9571429.1"/>
    </source>
</evidence>
<keyword evidence="3" id="KW-1185">Reference proteome</keyword>
<dbReference type="EMBL" id="CAKASE010000067">
    <property type="protein sequence ID" value="CAG9571429.1"/>
    <property type="molecule type" value="Genomic_DNA"/>
</dbReference>
<accession>A0A8J2QUT8</accession>
<protein>
    <submittedName>
        <fullName evidence="2">(African queen) hypothetical protein</fullName>
    </submittedName>
</protein>
<gene>
    <name evidence="2" type="ORF">DCHRY22_LOCUS9662</name>
</gene>
<organism evidence="2 3">
    <name type="scientific">Danaus chrysippus</name>
    <name type="common">African queen</name>
    <dbReference type="NCBI Taxonomy" id="151541"/>
    <lineage>
        <taxon>Eukaryota</taxon>
        <taxon>Metazoa</taxon>
        <taxon>Ecdysozoa</taxon>
        <taxon>Arthropoda</taxon>
        <taxon>Hexapoda</taxon>
        <taxon>Insecta</taxon>
        <taxon>Pterygota</taxon>
        <taxon>Neoptera</taxon>
        <taxon>Endopterygota</taxon>
        <taxon>Lepidoptera</taxon>
        <taxon>Glossata</taxon>
        <taxon>Ditrysia</taxon>
        <taxon>Papilionoidea</taxon>
        <taxon>Nymphalidae</taxon>
        <taxon>Danainae</taxon>
        <taxon>Danaini</taxon>
        <taxon>Danaina</taxon>
        <taxon>Danaus</taxon>
        <taxon>Anosia</taxon>
    </lineage>
</organism>
<sequence>MAESVETTHRDCCGGSHPVANTWLTPSTGKKSVAPPRRGTRDKPDYALHYRHRDGLLAVRGRLYRRAYGVSFQACRVAAWR</sequence>